<keyword evidence="9 13" id="KW-1133">Transmembrane helix</keyword>
<evidence type="ECO:0000313" key="15">
    <source>
        <dbReference type="EMBL" id="APX24423.1"/>
    </source>
</evidence>
<comment type="similarity">
    <text evidence="12">Belongs to the cytochrome b561 family.</text>
</comment>
<gene>
    <name evidence="15" type="ORF">Ga0080559_TMP3627</name>
</gene>
<keyword evidence="6 13" id="KW-0812">Transmembrane</keyword>
<dbReference type="GO" id="GO:0022904">
    <property type="term" value="P:respiratory electron transport chain"/>
    <property type="evidence" value="ECO:0007669"/>
    <property type="project" value="InterPro"/>
</dbReference>
<dbReference type="RefSeq" id="WP_017468030.1">
    <property type="nucleotide sequence ID" value="NZ_BMEW01000008.1"/>
</dbReference>
<organism evidence="15 16">
    <name type="scientific">Salipiger profundus</name>
    <dbReference type="NCBI Taxonomy" id="1229727"/>
    <lineage>
        <taxon>Bacteria</taxon>
        <taxon>Pseudomonadati</taxon>
        <taxon>Pseudomonadota</taxon>
        <taxon>Alphaproteobacteria</taxon>
        <taxon>Rhodobacterales</taxon>
        <taxon>Roseobacteraceae</taxon>
        <taxon>Salipiger</taxon>
    </lineage>
</organism>
<sequence>MSEASAEAQAVQFSATQKILHRAVVALIALQYLVFDHMGRPFHALMDGEPGAYTTTSIAHIVIGSGVLIAMLWRLSLRVMRGSPSHPEQEPGWAGSLAHLTHWIFYGLLVLLPVMGLLAWFGTLGEAAELHEIGTTILIGVMVVLLVSVSVHQLV</sequence>
<comment type="subcellular location">
    <subcellularLocation>
        <location evidence="2">Cell membrane</location>
        <topology evidence="2">Multi-pass membrane protein</topology>
    </subcellularLocation>
</comment>
<keyword evidence="5" id="KW-0349">Heme</keyword>
<evidence type="ECO:0000256" key="4">
    <source>
        <dbReference type="ARBA" id="ARBA00022475"/>
    </source>
</evidence>
<evidence type="ECO:0000256" key="9">
    <source>
        <dbReference type="ARBA" id="ARBA00022989"/>
    </source>
</evidence>
<dbReference type="GO" id="GO:0020037">
    <property type="term" value="F:heme binding"/>
    <property type="evidence" value="ECO:0007669"/>
    <property type="project" value="TreeGrafter"/>
</dbReference>
<dbReference type="STRING" id="1229727.Ga0080559_TMP3627"/>
<evidence type="ECO:0000256" key="11">
    <source>
        <dbReference type="ARBA" id="ARBA00023136"/>
    </source>
</evidence>
<keyword evidence="3" id="KW-0813">Transport</keyword>
<evidence type="ECO:0000313" key="16">
    <source>
        <dbReference type="Proteomes" id="UP000186559"/>
    </source>
</evidence>
<dbReference type="KEGG" id="tpro:Ga0080559_TMP3627"/>
<evidence type="ECO:0000256" key="13">
    <source>
        <dbReference type="SAM" id="Phobius"/>
    </source>
</evidence>
<feature type="transmembrane region" description="Helical" evidence="13">
    <location>
        <begin position="133"/>
        <end position="151"/>
    </location>
</feature>
<keyword evidence="11 13" id="KW-0472">Membrane</keyword>
<dbReference type="PANTHER" id="PTHR30529:SF1">
    <property type="entry name" value="CYTOCHROME B561 HOMOLOG 2"/>
    <property type="match status" value="1"/>
</dbReference>
<evidence type="ECO:0000256" key="3">
    <source>
        <dbReference type="ARBA" id="ARBA00022448"/>
    </source>
</evidence>
<keyword evidence="16" id="KW-1185">Reference proteome</keyword>
<dbReference type="InterPro" id="IPR016174">
    <property type="entry name" value="Di-haem_cyt_TM"/>
</dbReference>
<evidence type="ECO:0000256" key="10">
    <source>
        <dbReference type="ARBA" id="ARBA00023004"/>
    </source>
</evidence>
<comment type="cofactor">
    <cofactor evidence="1">
        <name>heme b</name>
        <dbReference type="ChEBI" id="CHEBI:60344"/>
    </cofactor>
</comment>
<dbReference type="AlphaFoldDB" id="A0A1U7D8H1"/>
<dbReference type="OrthoDB" id="8156287at2"/>
<evidence type="ECO:0000256" key="2">
    <source>
        <dbReference type="ARBA" id="ARBA00004651"/>
    </source>
</evidence>
<dbReference type="Proteomes" id="UP000186559">
    <property type="component" value="Chromosome"/>
</dbReference>
<proteinExistence type="inferred from homology"/>
<evidence type="ECO:0000256" key="12">
    <source>
        <dbReference type="ARBA" id="ARBA00037975"/>
    </source>
</evidence>
<dbReference type="EMBL" id="CP014796">
    <property type="protein sequence ID" value="APX24423.1"/>
    <property type="molecule type" value="Genomic_DNA"/>
</dbReference>
<dbReference type="GO" id="GO:0046872">
    <property type="term" value="F:metal ion binding"/>
    <property type="evidence" value="ECO:0007669"/>
    <property type="project" value="UniProtKB-KW"/>
</dbReference>
<dbReference type="PANTHER" id="PTHR30529">
    <property type="entry name" value="CYTOCHROME B561"/>
    <property type="match status" value="1"/>
</dbReference>
<dbReference type="InterPro" id="IPR052168">
    <property type="entry name" value="Cytochrome_b561_oxidase"/>
</dbReference>
<keyword evidence="7" id="KW-0479">Metal-binding</keyword>
<dbReference type="InterPro" id="IPR011577">
    <property type="entry name" value="Cyt_b561_bac/Ni-Hgenase"/>
</dbReference>
<reference evidence="15 16" key="1">
    <citation type="submission" date="2016-03" db="EMBL/GenBank/DDBJ databases">
        <title>Deep-sea bacteria in the southern Pacific.</title>
        <authorList>
            <person name="Tang K."/>
        </authorList>
    </citation>
    <scope>NUCLEOTIDE SEQUENCE [LARGE SCALE GENOMIC DNA]</scope>
    <source>
        <strain evidence="15 16">JLT2016</strain>
    </source>
</reference>
<feature type="transmembrane region" description="Helical" evidence="13">
    <location>
        <begin position="103"/>
        <end position="121"/>
    </location>
</feature>
<keyword evidence="10" id="KW-0408">Iron</keyword>
<dbReference type="Pfam" id="PF01292">
    <property type="entry name" value="Ni_hydr_CYTB"/>
    <property type="match status" value="1"/>
</dbReference>
<evidence type="ECO:0000256" key="7">
    <source>
        <dbReference type="ARBA" id="ARBA00022723"/>
    </source>
</evidence>
<evidence type="ECO:0000256" key="1">
    <source>
        <dbReference type="ARBA" id="ARBA00001970"/>
    </source>
</evidence>
<feature type="domain" description="Cytochrome b561 bacterial/Ni-hydrogenase" evidence="14">
    <location>
        <begin position="13"/>
        <end position="152"/>
    </location>
</feature>
<dbReference type="GO" id="GO:0005886">
    <property type="term" value="C:plasma membrane"/>
    <property type="evidence" value="ECO:0007669"/>
    <property type="project" value="UniProtKB-SubCell"/>
</dbReference>
<name>A0A1U7D8H1_9RHOB</name>
<evidence type="ECO:0000256" key="6">
    <source>
        <dbReference type="ARBA" id="ARBA00022692"/>
    </source>
</evidence>
<feature type="transmembrane region" description="Helical" evidence="13">
    <location>
        <begin position="55"/>
        <end position="73"/>
    </location>
</feature>
<keyword evidence="4" id="KW-1003">Cell membrane</keyword>
<feature type="transmembrane region" description="Helical" evidence="13">
    <location>
        <begin position="19"/>
        <end position="35"/>
    </location>
</feature>
<evidence type="ECO:0000259" key="14">
    <source>
        <dbReference type="Pfam" id="PF01292"/>
    </source>
</evidence>
<dbReference type="SUPFAM" id="SSF81342">
    <property type="entry name" value="Transmembrane di-heme cytochromes"/>
    <property type="match status" value="1"/>
</dbReference>
<dbReference type="GO" id="GO:0009055">
    <property type="term" value="F:electron transfer activity"/>
    <property type="evidence" value="ECO:0007669"/>
    <property type="project" value="InterPro"/>
</dbReference>
<keyword evidence="8" id="KW-0249">Electron transport</keyword>
<evidence type="ECO:0000256" key="8">
    <source>
        <dbReference type="ARBA" id="ARBA00022982"/>
    </source>
</evidence>
<protein>
    <submittedName>
        <fullName evidence="15">Cytochrome b561</fullName>
    </submittedName>
</protein>
<accession>A0A1U7D8H1</accession>
<evidence type="ECO:0000256" key="5">
    <source>
        <dbReference type="ARBA" id="ARBA00022617"/>
    </source>
</evidence>